<evidence type="ECO:0000256" key="9">
    <source>
        <dbReference type="ARBA" id="ARBA00023242"/>
    </source>
</evidence>
<dbReference type="GO" id="GO:0005049">
    <property type="term" value="F:nuclear export signal receptor activity"/>
    <property type="evidence" value="ECO:0007669"/>
    <property type="project" value="InterPro"/>
</dbReference>
<dbReference type="FunCoup" id="K1RVH7">
    <property type="interactions" value="1437"/>
</dbReference>
<dbReference type="HOGENOM" id="CLU_004473_0_0_1"/>
<keyword evidence="6" id="KW-0732">Signal</keyword>
<dbReference type="InterPro" id="IPR036607">
    <property type="entry name" value="PRKCSH"/>
</dbReference>
<evidence type="ECO:0000256" key="5">
    <source>
        <dbReference type="ARBA" id="ARBA00022490"/>
    </source>
</evidence>
<dbReference type="InterPro" id="IPR010506">
    <property type="entry name" value="DMAP1-bd"/>
</dbReference>
<dbReference type="InterPro" id="IPR040016">
    <property type="entry name" value="XPO6"/>
</dbReference>
<name>K1RVH7_MAGGI</name>
<dbReference type="EMBL" id="JH816764">
    <property type="protein sequence ID" value="EKC38791.1"/>
    <property type="molecule type" value="Genomic_DNA"/>
</dbReference>
<evidence type="ECO:0000256" key="7">
    <source>
        <dbReference type="ARBA" id="ARBA00022927"/>
    </source>
</evidence>
<keyword evidence="7" id="KW-0653">Protein transport</keyword>
<dbReference type="InterPro" id="IPR011989">
    <property type="entry name" value="ARM-like"/>
</dbReference>
<dbReference type="PROSITE" id="PS51914">
    <property type="entry name" value="MRH"/>
    <property type="match status" value="1"/>
</dbReference>
<dbReference type="InterPro" id="IPR013598">
    <property type="entry name" value="Exportin-1/Importin-b-like"/>
</dbReference>
<proteinExistence type="inferred from homology"/>
<dbReference type="InterPro" id="IPR009011">
    <property type="entry name" value="Man6P_isomerase_rcpt-bd_dom_sf"/>
</dbReference>
<evidence type="ECO:0000256" key="1">
    <source>
        <dbReference type="ARBA" id="ARBA00004123"/>
    </source>
</evidence>
<dbReference type="GO" id="GO:0006611">
    <property type="term" value="P:protein export from nucleus"/>
    <property type="evidence" value="ECO:0007669"/>
    <property type="project" value="InterPro"/>
</dbReference>
<dbReference type="InterPro" id="IPR001494">
    <property type="entry name" value="Importin-beta_N"/>
</dbReference>
<dbReference type="PROSITE" id="PS51912">
    <property type="entry name" value="DMAP1_BIND"/>
    <property type="match status" value="1"/>
</dbReference>
<dbReference type="SUPFAM" id="SSF50911">
    <property type="entry name" value="Mannose 6-phosphate receptor domain"/>
    <property type="match status" value="1"/>
</dbReference>
<keyword evidence="5" id="KW-0963">Cytoplasm</keyword>
<comment type="similarity">
    <text evidence="3">Belongs to the exportin family.</text>
</comment>
<dbReference type="GO" id="GO:0005634">
    <property type="term" value="C:nucleus"/>
    <property type="evidence" value="ECO:0007669"/>
    <property type="project" value="UniProtKB-SubCell"/>
</dbReference>
<keyword evidence="9" id="KW-0539">Nucleus</keyword>
<comment type="subcellular location">
    <subcellularLocation>
        <location evidence="2">Cytoplasm</location>
    </subcellularLocation>
    <subcellularLocation>
        <location evidence="1">Nucleus</location>
    </subcellularLocation>
</comment>
<protein>
    <submittedName>
        <fullName evidence="10">Exportin-6</fullName>
    </submittedName>
</protein>
<evidence type="ECO:0000313" key="10">
    <source>
        <dbReference type="EMBL" id="EKC38791.1"/>
    </source>
</evidence>
<dbReference type="PANTHER" id="PTHR21452">
    <property type="entry name" value="EXPORTIN-6"/>
    <property type="match status" value="1"/>
</dbReference>
<dbReference type="Pfam" id="PF03810">
    <property type="entry name" value="IBN_N"/>
    <property type="match status" value="1"/>
</dbReference>
<accession>K1RVH7</accession>
<keyword evidence="4" id="KW-0813">Transport</keyword>
<dbReference type="GO" id="GO:0031267">
    <property type="term" value="F:small GTPase binding"/>
    <property type="evidence" value="ECO:0007669"/>
    <property type="project" value="InterPro"/>
</dbReference>
<sequence length="1476" mass="170110">MVSMKIVEEPSSYGLNSYNFASHTTDDKKLKMRIQPSNFSGPAHLKRLYGKCFSKEMNEYRYELCPFFNVTQHEQSYRWNPFSGVLGVWQEWEIENNTFTAMEMREGEKCGDIHRTVKVIFVCGDKHDIVNVTEPSTCNYHMRFISPYVCHRDSMLVYPTLSEELQGAWDELEGELYREELTQKGYKKQLRKIFEKAGYYIPQEEKKLLSEQAVKREEEEKKEENGQFDTLLKCTEEYRKLKKEIEGLRTLLAVKESKDATDVLSGNSTSESTQTKKSKRKRVQKSYPDKNNTDEDKIRTINKFESECHNSIEIPCYLLVSSLQKNTYTVPIRPNLMPEQTPTKPQASDQSSLKALENLMTEFFDGRTSNERKRNIEEILNNFTQTRDAWQHCLYYLANTHNEYVMMFCMTAIESLINKQWVGFDGQHKLEIRSTLNRFLLEHHNRVPTYIRNKLVKLVVDIGRIDWPHFYPDFFSSILQLAQQPETAVLGIILLHTSSAELASPREDLSMARKEELQRLLLGQVPTILSLLSNILESVLEKHRHLVAATPPPSPTSGEDGSTRRRSSSVMLNMFKSPSCRIPLEALPPLDVESQNLCCLALKCLAQYFSWIPLSSMITPSLLSTVFHFAGFGCEIRKSSTSVNSNFSTNTQVLGNLAMNCINELLSKNCVPVEFEDYLLQMFQQTFYLLQKLTKDSRTNSTGNRLSEIDESYVEKFTDFLKLFVGIHLKRFESNPQFPVLEFLALLLKYTFRQPTNEGFYNCLDTWNTFLDYLDDKLKDRSTNSAAIVARYQEALLSLVSNMLHKLQFRYNQSQLEELDDEVLDDDNETEWQTFLCQSLEIVAKVAEIYTAETFRLLYEPFREHLDIYLGLDQFVRNNAQGRHLTITAENECRKLHCSLRDLASLLQALGRLAEHFIGEKFLERFTDGTMLLERLVNTVVYGSKSQLFNVTSTIQNVLHTDFVGVHAQAISSIQAFAHWLSQFYSETHKVNLDKDKFASLISTLLDSIVPMFSKEIPEKIVHSSAHLLLSITTTVRPQFLLHLSSTQTLCKHASQGAYVELTMEVQLLVYRALSHSLILPWPNVADADQNWTSRAEDHQAFVRQIARHFLQLSNPRALAANKGLLEEAKSVIKRTLQIFEDWIENVAGEVVKSKQICYRSLQEVIEVALAVFPVYLHQPDVVDSLMSFFLSLFQGLRVQMGVPFAEQTIQTFMTLFTQEQLAESICHESSAAHKVVEKFLKILELIVQEPGSAFKAFLPNVISICMDQIYPIIAQRPSPDIKQSLYRLVHELIMNNWRYFFKGSVLKTLHSQSPQNGNGDVQNAQQFTAIMQSYGQSFLQPDLAVFKQNLESLETLNAKWKLYQKPIFREVMLLQFLNVLVQVLVHKSHDLLHEEIVVTVHNMASADFSRFYAEFLPHFVSSCEGLDANQRNILVRNFKVDKDLPSFTQNVNRFVNDLRYYRLINSSLPEGSVTF</sequence>
<dbReference type="InterPro" id="IPR016024">
    <property type="entry name" value="ARM-type_fold"/>
</dbReference>
<dbReference type="SMART" id="SM00913">
    <property type="entry name" value="IBN_N"/>
    <property type="match status" value="1"/>
</dbReference>
<dbReference type="InParanoid" id="K1RVH7"/>
<gene>
    <name evidence="10" type="ORF">CGI_10026590</name>
</gene>
<evidence type="ECO:0000256" key="6">
    <source>
        <dbReference type="ARBA" id="ARBA00022729"/>
    </source>
</evidence>
<reference evidence="10" key="1">
    <citation type="journal article" date="2012" name="Nature">
        <title>The oyster genome reveals stress adaptation and complexity of shell formation.</title>
        <authorList>
            <person name="Zhang G."/>
            <person name="Fang X."/>
            <person name="Guo X."/>
            <person name="Li L."/>
            <person name="Luo R."/>
            <person name="Xu F."/>
            <person name="Yang P."/>
            <person name="Zhang L."/>
            <person name="Wang X."/>
            <person name="Qi H."/>
            <person name="Xiong Z."/>
            <person name="Que H."/>
            <person name="Xie Y."/>
            <person name="Holland P.W."/>
            <person name="Paps J."/>
            <person name="Zhu Y."/>
            <person name="Wu F."/>
            <person name="Chen Y."/>
            <person name="Wang J."/>
            <person name="Peng C."/>
            <person name="Meng J."/>
            <person name="Yang L."/>
            <person name="Liu J."/>
            <person name="Wen B."/>
            <person name="Zhang N."/>
            <person name="Huang Z."/>
            <person name="Zhu Q."/>
            <person name="Feng Y."/>
            <person name="Mount A."/>
            <person name="Hedgecock D."/>
            <person name="Xu Z."/>
            <person name="Liu Y."/>
            <person name="Domazet-Loso T."/>
            <person name="Du Y."/>
            <person name="Sun X."/>
            <person name="Zhang S."/>
            <person name="Liu B."/>
            <person name="Cheng P."/>
            <person name="Jiang X."/>
            <person name="Li J."/>
            <person name="Fan D."/>
            <person name="Wang W."/>
            <person name="Fu W."/>
            <person name="Wang T."/>
            <person name="Wang B."/>
            <person name="Zhang J."/>
            <person name="Peng Z."/>
            <person name="Li Y."/>
            <person name="Li N."/>
            <person name="Wang J."/>
            <person name="Chen M."/>
            <person name="He Y."/>
            <person name="Tan F."/>
            <person name="Song X."/>
            <person name="Zheng Q."/>
            <person name="Huang R."/>
            <person name="Yang H."/>
            <person name="Du X."/>
            <person name="Chen L."/>
            <person name="Yang M."/>
            <person name="Gaffney P.M."/>
            <person name="Wang S."/>
            <person name="Luo L."/>
            <person name="She Z."/>
            <person name="Ming Y."/>
            <person name="Huang W."/>
            <person name="Zhang S."/>
            <person name="Huang B."/>
            <person name="Zhang Y."/>
            <person name="Qu T."/>
            <person name="Ni P."/>
            <person name="Miao G."/>
            <person name="Wang J."/>
            <person name="Wang Q."/>
            <person name="Steinberg C.E."/>
            <person name="Wang H."/>
            <person name="Li N."/>
            <person name="Qian L."/>
            <person name="Zhang G."/>
            <person name="Li Y."/>
            <person name="Yang H."/>
            <person name="Liu X."/>
            <person name="Wang J."/>
            <person name="Yin Y."/>
            <person name="Wang J."/>
        </authorList>
    </citation>
    <scope>NUCLEOTIDE SEQUENCE [LARGE SCALE GENOMIC DNA]</scope>
    <source>
        <strain evidence="10">05x7-T-G4-1.051#20</strain>
    </source>
</reference>
<evidence type="ECO:0000256" key="8">
    <source>
        <dbReference type="ARBA" id="ARBA00023157"/>
    </source>
</evidence>
<keyword evidence="8" id="KW-1015">Disulfide bond</keyword>
<dbReference type="InterPro" id="IPR044865">
    <property type="entry name" value="MRH_dom"/>
</dbReference>
<evidence type="ECO:0000256" key="2">
    <source>
        <dbReference type="ARBA" id="ARBA00004496"/>
    </source>
</evidence>
<evidence type="ECO:0000256" key="4">
    <source>
        <dbReference type="ARBA" id="ARBA00022448"/>
    </source>
</evidence>
<dbReference type="SUPFAM" id="SSF48371">
    <property type="entry name" value="ARM repeat"/>
    <property type="match status" value="1"/>
</dbReference>
<dbReference type="Pfam" id="PF13015">
    <property type="entry name" value="PRKCSH_1"/>
    <property type="match status" value="1"/>
</dbReference>
<dbReference type="Pfam" id="PF08389">
    <property type="entry name" value="Xpo1"/>
    <property type="match status" value="1"/>
</dbReference>
<dbReference type="Gene3D" id="2.70.130.10">
    <property type="entry name" value="Mannose-6-phosphate receptor binding domain"/>
    <property type="match status" value="1"/>
</dbReference>
<dbReference type="Gene3D" id="1.25.10.10">
    <property type="entry name" value="Leucine-rich Repeat Variant"/>
    <property type="match status" value="1"/>
</dbReference>
<evidence type="ECO:0000256" key="3">
    <source>
        <dbReference type="ARBA" id="ARBA00009466"/>
    </source>
</evidence>
<dbReference type="GO" id="GO:0005737">
    <property type="term" value="C:cytoplasm"/>
    <property type="evidence" value="ECO:0007669"/>
    <property type="project" value="UniProtKB-SubCell"/>
</dbReference>
<organism evidence="10">
    <name type="scientific">Magallana gigas</name>
    <name type="common">Pacific oyster</name>
    <name type="synonym">Crassostrea gigas</name>
    <dbReference type="NCBI Taxonomy" id="29159"/>
    <lineage>
        <taxon>Eukaryota</taxon>
        <taxon>Metazoa</taxon>
        <taxon>Spiralia</taxon>
        <taxon>Lophotrochozoa</taxon>
        <taxon>Mollusca</taxon>
        <taxon>Bivalvia</taxon>
        <taxon>Autobranchia</taxon>
        <taxon>Pteriomorphia</taxon>
        <taxon>Ostreida</taxon>
        <taxon>Ostreoidea</taxon>
        <taxon>Ostreidae</taxon>
        <taxon>Magallana</taxon>
    </lineage>
</organism>
<dbReference type="PANTHER" id="PTHR21452:SF4">
    <property type="entry name" value="EXPORTIN-6"/>
    <property type="match status" value="1"/>
</dbReference>